<protein>
    <submittedName>
        <fullName evidence="1">Uncharacterized protein</fullName>
    </submittedName>
</protein>
<proteinExistence type="predicted"/>
<feature type="non-terminal residue" evidence="1">
    <location>
        <position position="1"/>
    </location>
</feature>
<dbReference type="Proteomes" id="UP000324800">
    <property type="component" value="Unassembled WGS sequence"/>
</dbReference>
<gene>
    <name evidence="1" type="ORF">EZS28_019837</name>
</gene>
<sequence>EKRIDFDLEFVKVKMHDDGNDSVPLCDTNTYYDNDGLLSILYYQGYNYLSMGDNDNRVDNVLSELECEGDRLDFKVGDVFEEGAYNDGELGLELCFLELGDSNYHYFN</sequence>
<name>A0A5J4VQ65_9EUKA</name>
<evidence type="ECO:0000313" key="2">
    <source>
        <dbReference type="Proteomes" id="UP000324800"/>
    </source>
</evidence>
<accession>A0A5J4VQ65</accession>
<reference evidence="1 2" key="1">
    <citation type="submission" date="2019-03" db="EMBL/GenBank/DDBJ databases">
        <title>Single cell metagenomics reveals metabolic interactions within the superorganism composed of flagellate Streblomastix strix and complex community of Bacteroidetes bacteria on its surface.</title>
        <authorList>
            <person name="Treitli S.C."/>
            <person name="Kolisko M."/>
            <person name="Husnik F."/>
            <person name="Keeling P."/>
            <person name="Hampl V."/>
        </authorList>
    </citation>
    <scope>NUCLEOTIDE SEQUENCE [LARGE SCALE GENOMIC DNA]</scope>
    <source>
        <strain evidence="1">ST1C</strain>
    </source>
</reference>
<dbReference type="EMBL" id="SNRW01005660">
    <property type="protein sequence ID" value="KAA6384635.1"/>
    <property type="molecule type" value="Genomic_DNA"/>
</dbReference>
<organism evidence="1 2">
    <name type="scientific">Streblomastix strix</name>
    <dbReference type="NCBI Taxonomy" id="222440"/>
    <lineage>
        <taxon>Eukaryota</taxon>
        <taxon>Metamonada</taxon>
        <taxon>Preaxostyla</taxon>
        <taxon>Oxymonadida</taxon>
        <taxon>Streblomastigidae</taxon>
        <taxon>Streblomastix</taxon>
    </lineage>
</organism>
<evidence type="ECO:0000313" key="1">
    <source>
        <dbReference type="EMBL" id="KAA6384635.1"/>
    </source>
</evidence>
<dbReference type="AlphaFoldDB" id="A0A5J4VQ65"/>
<comment type="caution">
    <text evidence="1">The sequence shown here is derived from an EMBL/GenBank/DDBJ whole genome shotgun (WGS) entry which is preliminary data.</text>
</comment>